<reference evidence="2" key="1">
    <citation type="submission" date="2022-07" db="EMBL/GenBank/DDBJ databases">
        <authorList>
            <person name="Otstavnykh N."/>
            <person name="Isaeva M."/>
            <person name="Bystritskaya E."/>
        </authorList>
    </citation>
    <scope>NUCLEOTIDE SEQUENCE</scope>
    <source>
        <strain evidence="2">10Alg 79</strain>
    </source>
</reference>
<dbReference type="AlphaFoldDB" id="A0AAJ1UG25"/>
<evidence type="ECO:0000313" key="2">
    <source>
        <dbReference type="EMBL" id="MDQ2095426.1"/>
    </source>
</evidence>
<organism evidence="2 3">
    <name type="scientific">Rhodalgimonas zhirmunskyi</name>
    <dbReference type="NCBI Taxonomy" id="2964767"/>
    <lineage>
        <taxon>Bacteria</taxon>
        <taxon>Pseudomonadati</taxon>
        <taxon>Pseudomonadota</taxon>
        <taxon>Alphaproteobacteria</taxon>
        <taxon>Rhodobacterales</taxon>
        <taxon>Roseobacteraceae</taxon>
        <taxon>Rhodalgimonas</taxon>
    </lineage>
</organism>
<evidence type="ECO:0000256" key="1">
    <source>
        <dbReference type="SAM" id="MobiDB-lite"/>
    </source>
</evidence>
<evidence type="ECO:0000313" key="3">
    <source>
        <dbReference type="Proteomes" id="UP001227162"/>
    </source>
</evidence>
<dbReference type="RefSeq" id="WP_317627044.1">
    <property type="nucleotide sequence ID" value="NZ_JANFFA010000004.1"/>
</dbReference>
<dbReference type="SUPFAM" id="SSF53955">
    <property type="entry name" value="Lysozyme-like"/>
    <property type="match status" value="1"/>
</dbReference>
<dbReference type="Gene3D" id="1.10.530.10">
    <property type="match status" value="1"/>
</dbReference>
<name>A0AAJ1UG25_9RHOB</name>
<dbReference type="EMBL" id="JANFFA010000004">
    <property type="protein sequence ID" value="MDQ2095426.1"/>
    <property type="molecule type" value="Genomic_DNA"/>
</dbReference>
<keyword evidence="3" id="KW-1185">Reference proteome</keyword>
<reference evidence="2" key="2">
    <citation type="submission" date="2023-04" db="EMBL/GenBank/DDBJ databases">
        <title>'Rhodoalgimonas zhirmunskyi' gen. nov., isolated from a red alga.</title>
        <authorList>
            <person name="Nedashkovskaya O.I."/>
            <person name="Otstavnykh N.Y."/>
            <person name="Bystritskaya E.P."/>
            <person name="Balabanova L.A."/>
            <person name="Isaeva M.P."/>
        </authorList>
    </citation>
    <scope>NUCLEOTIDE SEQUENCE</scope>
    <source>
        <strain evidence="2">10Alg 79</strain>
    </source>
</reference>
<dbReference type="Proteomes" id="UP001227162">
    <property type="component" value="Unassembled WGS sequence"/>
</dbReference>
<feature type="compositionally biased region" description="Gly residues" evidence="1">
    <location>
        <begin position="15"/>
        <end position="31"/>
    </location>
</feature>
<dbReference type="InterPro" id="IPR023346">
    <property type="entry name" value="Lysozyme-like_dom_sf"/>
</dbReference>
<protein>
    <submittedName>
        <fullName evidence="2">Lytic transglycosylase</fullName>
    </submittedName>
</protein>
<sequence length="284" mass="30968">MPVSGDETEAARAGLGSGLGMSSGAMTGVGAGAKEDATDSLTRREALSVPLRSDAVSGAVSEGLLVSLRPRARLDTLPDMRWDHQKGSKLWTRGALAAMRDHGRPLTSMVPRDIQTWCPAYPTAGPDQRAAFWVGFMSALSKHESTYRPWAVGGGGLWYGLLQILPSTARLYDCRARTGEALKDGPANLSCAIRIMARTVPRDGVIHEYTKAKKRRWRGVSADWGPMRSEKKRADMAHWLRAQDYCKPKLVLRPKLRPADLTTARLIEASDVTRTVSDAQIASD</sequence>
<accession>A0AAJ1UG25</accession>
<proteinExistence type="predicted"/>
<feature type="region of interest" description="Disordered" evidence="1">
    <location>
        <begin position="1"/>
        <end position="38"/>
    </location>
</feature>
<gene>
    <name evidence="2" type="ORF">NOI20_15005</name>
</gene>
<comment type="caution">
    <text evidence="2">The sequence shown here is derived from an EMBL/GenBank/DDBJ whole genome shotgun (WGS) entry which is preliminary data.</text>
</comment>